<dbReference type="EMBL" id="JACXJA010000035">
    <property type="protein sequence ID" value="MBD2864896.1"/>
    <property type="molecule type" value="Genomic_DNA"/>
</dbReference>
<sequence length="1146" mass="126766">MLLVVSTTLLLLVLSSLRIEAQQSQASPLAQHINQLEASGDMAAGVSAEMRYREQIIQILIAQNNSEQAVAYLNDMRSFIHAPALEQIGLITSAAIVSMDEAIDTLILELQGGNPSPNQETETLPIVVNGEAKAVVVVADQAEEQTRRSANQLVDYVHKSTGVLLSVYGASELGCGTGTMTRIEVGLDAFAPDSHVDAALDGVKEDGFLIHMHGSAIRIAGPSVWGTHNGVLEFLERYVGVRWLFPGPDGEDVPQHASLSIEREDVRQEPAFAFRMMSPYGGSPAVQSARQPYFEWAQNNRLQGNYNKWKGMVFMHNLFSLFPVEEYGTTHPEYYPGHKAPDRPMHGWQPCFTEPGTVTTAVDRILAYFAANPNQTFFSLGVNDSVDYCETNPTHPAYPGQLNSIGLVNMSDIYYAWVNEVAEQVLQVYPDKWFGVLAYKNVMDPPSFPLHERVVPVLTKDRMAWADENVRDDGEAQNVQWSAAASQLAWYDYLYGIYYTLPRVYPHLMAEQYEYAKEHEVIAHYTEIYDQLGDGPKAWLAAKLQWDPDQDVDALLMEWYERMVGPAAAPDIQAYFDVWEKFWTDRVLGSPWFEDRKNSTYLSISDASYLNLVTESDLTTSRQLLASAVAKAGTVQQHKRALLLEQSFDYYEASARSYPKLYERPQQEQDALDLLTEVTGTLESRLAYAAERHDHLEAYNDEIALAFPPSSLPLVDWTGWNASAFWYLAAYMKEEEPLGGAVTQQVQLLANTSQSAPVRDFARLLLRTGSSMLSLSANASFEEGGAQAAAWQSWIPTFGTIQRTEQVSHRGTASLKVEGMVRGGPYQTFAVKPGLTAAQVYYYTPPQSGTAGTIQLNLHLKDAQGKTLKSIVTSVTPLARTAGEWSSVRILENVPAAVQGSEVKQIQVVITLDGMEQDALVYLDDAEVFQYEEEWVTAQTLWPLVEEIRTNEPNGGPLTQQVSALAQQTGPSDQREFARLLLAITSGSAASITQNDSFEMGTTAAPPWGNWLPSTGTIARSGDEARTGQYSLAANGLQLGGPYQYVVPQAGPFAAQAYVKLPPGQTSSGTMRLYINLTDAQKKIIGTYTSYSYPVDTSGQWKAIRYAGWIPDDVNQVDVSYVQVHLRLSGIEAGTTLYIDDAVLYQ</sequence>
<dbReference type="InterPro" id="IPR029018">
    <property type="entry name" value="Hex-like_dom2"/>
</dbReference>
<dbReference type="Pfam" id="PF16126">
    <property type="entry name" value="DUF4838"/>
    <property type="match status" value="1"/>
</dbReference>
<dbReference type="Gene3D" id="3.30.379.10">
    <property type="entry name" value="Chitobiase/beta-hexosaminidase domain 2-like"/>
    <property type="match status" value="1"/>
</dbReference>
<keyword evidence="3" id="KW-1185">Reference proteome</keyword>
<evidence type="ECO:0000313" key="2">
    <source>
        <dbReference type="EMBL" id="MBD2864896.1"/>
    </source>
</evidence>
<proteinExistence type="predicted"/>
<evidence type="ECO:0000256" key="1">
    <source>
        <dbReference type="ARBA" id="ARBA00022801"/>
    </source>
</evidence>
<dbReference type="Gene3D" id="2.60.120.260">
    <property type="entry name" value="Galactose-binding domain-like"/>
    <property type="match status" value="2"/>
</dbReference>
<gene>
    <name evidence="2" type="ORF">IDH45_23235</name>
</gene>
<dbReference type="AlphaFoldDB" id="A0A927CF99"/>
<accession>A0A927CF99</accession>
<name>A0A927CF99_9BACL</name>
<dbReference type="GO" id="GO:0016787">
    <property type="term" value="F:hydrolase activity"/>
    <property type="evidence" value="ECO:0007669"/>
    <property type="project" value="UniProtKB-KW"/>
</dbReference>
<organism evidence="2 3">
    <name type="scientific">Paenibacillus oceani</name>
    <dbReference type="NCBI Taxonomy" id="2772510"/>
    <lineage>
        <taxon>Bacteria</taxon>
        <taxon>Bacillati</taxon>
        <taxon>Bacillota</taxon>
        <taxon>Bacilli</taxon>
        <taxon>Bacillales</taxon>
        <taxon>Paenibacillaceae</taxon>
        <taxon>Paenibacillus</taxon>
    </lineage>
</organism>
<keyword evidence="1" id="KW-0378">Hydrolase</keyword>
<comment type="caution">
    <text evidence="2">The sequence shown here is derived from an EMBL/GenBank/DDBJ whole genome shotgun (WGS) entry which is preliminary data.</text>
</comment>
<dbReference type="PANTHER" id="PTHR47406">
    <property type="entry name" value="COAGULATION FACTOR 5/8 TYPE, C-TERMINAL"/>
    <property type="match status" value="1"/>
</dbReference>
<dbReference type="InterPro" id="IPR032287">
    <property type="entry name" value="DUF4838"/>
</dbReference>
<dbReference type="RefSeq" id="WP_190930519.1">
    <property type="nucleotide sequence ID" value="NZ_JACXJA010000035.1"/>
</dbReference>
<protein>
    <submittedName>
        <fullName evidence="2">DUF4838 domain-containing protein</fullName>
    </submittedName>
</protein>
<dbReference type="PANTHER" id="PTHR47406:SF2">
    <property type="entry name" value="ALPHA GLUCURONIDASE N-TERMINAL DOMAIN-CONTAINING PROTEIN"/>
    <property type="match status" value="1"/>
</dbReference>
<dbReference type="Proteomes" id="UP000639396">
    <property type="component" value="Unassembled WGS sequence"/>
</dbReference>
<dbReference type="GO" id="GO:0005975">
    <property type="term" value="P:carbohydrate metabolic process"/>
    <property type="evidence" value="ECO:0007669"/>
    <property type="project" value="UniProtKB-ARBA"/>
</dbReference>
<evidence type="ECO:0000313" key="3">
    <source>
        <dbReference type="Proteomes" id="UP000639396"/>
    </source>
</evidence>
<reference evidence="2" key="1">
    <citation type="submission" date="2020-09" db="EMBL/GenBank/DDBJ databases">
        <title>A novel bacterium of genus Paenibacillus, isolated from South China Sea.</title>
        <authorList>
            <person name="Huang H."/>
            <person name="Mo K."/>
            <person name="Hu Y."/>
        </authorList>
    </citation>
    <scope>NUCLEOTIDE SEQUENCE</scope>
    <source>
        <strain evidence="2">IB182363</strain>
    </source>
</reference>